<keyword evidence="3 14" id="KW-0245">EGF-like domain</keyword>
<keyword evidence="7" id="KW-0677">Repeat</keyword>
<evidence type="ECO:0000259" key="19">
    <source>
        <dbReference type="PROSITE" id="PS50026"/>
    </source>
</evidence>
<dbReference type="PANTHER" id="PTHR24264">
    <property type="entry name" value="TRYPSIN-RELATED"/>
    <property type="match status" value="1"/>
</dbReference>
<evidence type="ECO:0000256" key="15">
    <source>
        <dbReference type="PROSITE-ProRule" id="PRU00121"/>
    </source>
</evidence>
<dbReference type="FunFam" id="2.10.25.10:FF:000173">
    <property type="entry name" value="Neurogenic locus notch protein 2"/>
    <property type="match status" value="1"/>
</dbReference>
<dbReference type="GO" id="GO:0005615">
    <property type="term" value="C:extracellular space"/>
    <property type="evidence" value="ECO:0007669"/>
    <property type="project" value="TreeGrafter"/>
</dbReference>
<dbReference type="InterPro" id="IPR018114">
    <property type="entry name" value="TRYPSIN_HIS"/>
</dbReference>
<evidence type="ECO:0000256" key="17">
    <source>
        <dbReference type="SAM" id="MobiDB-lite"/>
    </source>
</evidence>
<dbReference type="SUPFAM" id="SSF50494">
    <property type="entry name" value="Trypsin-like serine proteases"/>
    <property type="match status" value="1"/>
</dbReference>
<accession>A0A9D3RIH2</accession>
<gene>
    <name evidence="22" type="ORF">ANANG_G00304450</name>
</gene>
<dbReference type="InterPro" id="IPR038178">
    <property type="entry name" value="Kringle_sf"/>
</dbReference>
<comment type="subcellular location">
    <subcellularLocation>
        <location evidence="1">Secreted</location>
        <location evidence="1">Extracellular space</location>
    </subcellularLocation>
</comment>
<dbReference type="SMART" id="SM00179">
    <property type="entry name" value="EGF_CA"/>
    <property type="match status" value="2"/>
</dbReference>
<dbReference type="AlphaFoldDB" id="A0A9D3RIH2"/>
<dbReference type="PROSITE" id="PS50240">
    <property type="entry name" value="TRYPSIN_DOM"/>
    <property type="match status" value="1"/>
</dbReference>
<dbReference type="CDD" id="cd00054">
    <property type="entry name" value="EGF_CA"/>
    <property type="match status" value="2"/>
</dbReference>
<dbReference type="InterPro" id="IPR000001">
    <property type="entry name" value="Kringle"/>
</dbReference>
<dbReference type="EMBL" id="JAFIRN010000018">
    <property type="protein sequence ID" value="KAG5831509.1"/>
    <property type="molecule type" value="Genomic_DNA"/>
</dbReference>
<evidence type="ECO:0000256" key="4">
    <source>
        <dbReference type="ARBA" id="ARBA00022572"/>
    </source>
</evidence>
<evidence type="ECO:0000256" key="13">
    <source>
        <dbReference type="ARBA" id="ARBA00038868"/>
    </source>
</evidence>
<evidence type="ECO:0000256" key="5">
    <source>
        <dbReference type="ARBA" id="ARBA00022670"/>
    </source>
</evidence>
<dbReference type="InterPro" id="IPR000742">
    <property type="entry name" value="EGF"/>
</dbReference>
<name>A0A9D3RIH2_ANGAN</name>
<dbReference type="Pfam" id="PF00008">
    <property type="entry name" value="EGF"/>
    <property type="match status" value="2"/>
</dbReference>
<dbReference type="PROSITE" id="PS50070">
    <property type="entry name" value="KRINGLE_2"/>
    <property type="match status" value="1"/>
</dbReference>
<dbReference type="SUPFAM" id="SSF57440">
    <property type="entry name" value="Kringle-like"/>
    <property type="match status" value="1"/>
</dbReference>
<dbReference type="SMART" id="SM00130">
    <property type="entry name" value="KR"/>
    <property type="match status" value="1"/>
</dbReference>
<keyword evidence="8 16" id="KW-0378">Hydrolase</keyword>
<evidence type="ECO:0000256" key="18">
    <source>
        <dbReference type="SAM" id="SignalP"/>
    </source>
</evidence>
<feature type="region of interest" description="Disordered" evidence="17">
    <location>
        <begin position="294"/>
        <end position="317"/>
    </location>
</feature>
<dbReference type="SUPFAM" id="SSF57196">
    <property type="entry name" value="EGF/Laminin"/>
    <property type="match status" value="1"/>
</dbReference>
<keyword evidence="10 14" id="KW-1015">Disulfide bond</keyword>
<dbReference type="InterPro" id="IPR013806">
    <property type="entry name" value="Kringle-like"/>
</dbReference>
<feature type="disulfide bond" evidence="14">
    <location>
        <begin position="120"/>
        <end position="129"/>
    </location>
</feature>
<evidence type="ECO:0000313" key="22">
    <source>
        <dbReference type="EMBL" id="KAG5831509.1"/>
    </source>
</evidence>
<keyword evidence="4 15" id="KW-0420">Kringle</keyword>
<keyword evidence="6 18" id="KW-0732">Signal</keyword>
<evidence type="ECO:0000256" key="14">
    <source>
        <dbReference type="PROSITE-ProRule" id="PRU00076"/>
    </source>
</evidence>
<evidence type="ECO:0000313" key="23">
    <source>
        <dbReference type="Proteomes" id="UP001044222"/>
    </source>
</evidence>
<keyword evidence="11" id="KW-0325">Glycoprotein</keyword>
<evidence type="ECO:0000256" key="9">
    <source>
        <dbReference type="ARBA" id="ARBA00022825"/>
    </source>
</evidence>
<feature type="compositionally biased region" description="Basic and acidic residues" evidence="17">
    <location>
        <begin position="54"/>
        <end position="63"/>
    </location>
</feature>
<dbReference type="InterPro" id="IPR033116">
    <property type="entry name" value="TRYPSIN_SER"/>
</dbReference>
<keyword evidence="2" id="KW-0964">Secreted</keyword>
<reference evidence="22" key="1">
    <citation type="submission" date="2021-01" db="EMBL/GenBank/DDBJ databases">
        <title>A chromosome-scale assembly of European eel, Anguilla anguilla.</title>
        <authorList>
            <person name="Henkel C."/>
            <person name="Jong-Raadsen S.A."/>
            <person name="Dufour S."/>
            <person name="Weltzien F.-A."/>
            <person name="Palstra A.P."/>
            <person name="Pelster B."/>
            <person name="Spaink H.P."/>
            <person name="Van Den Thillart G.E."/>
            <person name="Jansen H."/>
            <person name="Zahm M."/>
            <person name="Klopp C."/>
            <person name="Cedric C."/>
            <person name="Louis A."/>
            <person name="Berthelot C."/>
            <person name="Parey E."/>
            <person name="Roest Crollius H."/>
            <person name="Montfort J."/>
            <person name="Robinson-Rechavi M."/>
            <person name="Bucao C."/>
            <person name="Bouchez O."/>
            <person name="Gislard M."/>
            <person name="Lluch J."/>
            <person name="Milhes M."/>
            <person name="Lampietro C."/>
            <person name="Lopez Roques C."/>
            <person name="Donnadieu C."/>
            <person name="Braasch I."/>
            <person name="Desvignes T."/>
            <person name="Postlethwait J."/>
            <person name="Bobe J."/>
            <person name="Guiguen Y."/>
            <person name="Dirks R."/>
        </authorList>
    </citation>
    <scope>NUCLEOTIDE SEQUENCE</scope>
    <source>
        <strain evidence="22">Tag_6206</strain>
        <tissue evidence="22">Liver</tissue>
    </source>
</reference>
<dbReference type="PROSITE" id="PS50026">
    <property type="entry name" value="EGF_3"/>
    <property type="match status" value="2"/>
</dbReference>
<keyword evidence="5 16" id="KW-0645">Protease</keyword>
<evidence type="ECO:0000256" key="10">
    <source>
        <dbReference type="ARBA" id="ARBA00023157"/>
    </source>
</evidence>
<dbReference type="CDD" id="cd00190">
    <property type="entry name" value="Tryp_SPc"/>
    <property type="match status" value="1"/>
</dbReference>
<dbReference type="FunFam" id="2.40.20.10:FF:000001">
    <property type="entry name" value="Urokinase-type plasminogen activator"/>
    <property type="match status" value="1"/>
</dbReference>
<evidence type="ECO:0000256" key="3">
    <source>
        <dbReference type="ARBA" id="ARBA00022536"/>
    </source>
</evidence>
<evidence type="ECO:0000259" key="20">
    <source>
        <dbReference type="PROSITE" id="PS50070"/>
    </source>
</evidence>
<evidence type="ECO:0000256" key="8">
    <source>
        <dbReference type="ARBA" id="ARBA00022801"/>
    </source>
</evidence>
<dbReference type="InterPro" id="IPR043504">
    <property type="entry name" value="Peptidase_S1_PA_chymotrypsin"/>
</dbReference>
<dbReference type="EC" id="3.4.21.4" evidence="13"/>
<organism evidence="22 23">
    <name type="scientific">Anguilla anguilla</name>
    <name type="common">European freshwater eel</name>
    <name type="synonym">Muraena anguilla</name>
    <dbReference type="NCBI Taxonomy" id="7936"/>
    <lineage>
        <taxon>Eukaryota</taxon>
        <taxon>Metazoa</taxon>
        <taxon>Chordata</taxon>
        <taxon>Craniata</taxon>
        <taxon>Vertebrata</taxon>
        <taxon>Euteleostomi</taxon>
        <taxon>Actinopterygii</taxon>
        <taxon>Neopterygii</taxon>
        <taxon>Teleostei</taxon>
        <taxon>Anguilliformes</taxon>
        <taxon>Anguillidae</taxon>
        <taxon>Anguilla</taxon>
    </lineage>
</organism>
<dbReference type="InterPro" id="IPR050127">
    <property type="entry name" value="Serine_Proteases_S1"/>
</dbReference>
<dbReference type="PROSITE" id="PS00022">
    <property type="entry name" value="EGF_1"/>
    <property type="match status" value="2"/>
</dbReference>
<dbReference type="SMART" id="SM00020">
    <property type="entry name" value="Tryp_SPc"/>
    <property type="match status" value="1"/>
</dbReference>
<keyword evidence="9 16" id="KW-0720">Serine protease</keyword>
<dbReference type="GO" id="GO:0006508">
    <property type="term" value="P:proteolysis"/>
    <property type="evidence" value="ECO:0007669"/>
    <property type="project" value="UniProtKB-KW"/>
</dbReference>
<evidence type="ECO:0000256" key="11">
    <source>
        <dbReference type="ARBA" id="ARBA00023180"/>
    </source>
</evidence>
<comment type="catalytic activity">
    <reaction evidence="12">
        <text>Preferential cleavage: Arg-|-Xaa, Lys-|-Xaa.</text>
        <dbReference type="EC" id="3.4.21.4"/>
    </reaction>
</comment>
<proteinExistence type="predicted"/>
<evidence type="ECO:0000256" key="16">
    <source>
        <dbReference type="RuleBase" id="RU363034"/>
    </source>
</evidence>
<dbReference type="PRINTS" id="PR00722">
    <property type="entry name" value="CHYMOTRYPSIN"/>
</dbReference>
<evidence type="ECO:0000256" key="1">
    <source>
        <dbReference type="ARBA" id="ARBA00004239"/>
    </source>
</evidence>
<dbReference type="Pfam" id="PF00051">
    <property type="entry name" value="Kringle"/>
    <property type="match status" value="1"/>
</dbReference>
<dbReference type="PANTHER" id="PTHR24264:SF40">
    <property type="entry name" value="HYALURONAN-BINDING PROTEIN 2"/>
    <property type="match status" value="1"/>
</dbReference>
<dbReference type="SMART" id="SM00181">
    <property type="entry name" value="EGF"/>
    <property type="match status" value="3"/>
</dbReference>
<feature type="chain" id="PRO_5039214403" description="trypsin" evidence="18">
    <location>
        <begin position="21"/>
        <end position="652"/>
    </location>
</feature>
<evidence type="ECO:0000256" key="12">
    <source>
        <dbReference type="ARBA" id="ARBA00036320"/>
    </source>
</evidence>
<dbReference type="PROSITE" id="PS00021">
    <property type="entry name" value="KRINGLE_1"/>
    <property type="match status" value="1"/>
</dbReference>
<evidence type="ECO:0000256" key="2">
    <source>
        <dbReference type="ARBA" id="ARBA00022525"/>
    </source>
</evidence>
<feature type="signal peptide" evidence="18">
    <location>
        <begin position="1"/>
        <end position="20"/>
    </location>
</feature>
<sequence>MDAKLVCLLVLSALLVPAQLDKHGHGQGHGNGKKHGHERERGQGHGHGHGHGHGPGEKHKEIEKRKPVVDYDYEATDPPSEEDTIDWLIDLQYLPDKCDPNPCLNNGVCEAKNGKFKCDCPKPFKGKKCQRAEKICKKNRCGHGLCVLTSKPPYYECKCRDPFQLPNCRTVSVCKPSPCKNGGSCIPDENKFKCACPDTFSGKFCHVGPDDCYKDNGESYRGMVSETDDGDDCLFWNSHFLLDKGTDPFTMYENEEGLGPHNYCRNPDGDTKPWCFIRQGKRLKWDYCNVRKCPTTPAGPDGSGEGPPPPVPGEVVTPPGPVEVVTPPGPVEVVTPPGPVEVMTPPGPAEKVTAPAVVEVKPPTEPEKPPAPPTKPVEGTTGTNQTTGDRERAFATCGKPQPSRVLQRVYGGMKAIPGAHPWQVSVQVRPIGSLWSHQHICGGVLIKPCWVLTAGHCIDQQKSMQVVLGGVNLAKVEPSDQTVEVEKVIVHEHYRETPAAVYNDIALLKLKGAEGHCAKETQFVKTVCLPNSTFPDGTECTISGWGATETSNYGSNQLLDAKVQLIPQQRCMSPDVYGPVVDSAMFCAGYLQGGVDSCQGDSGGPLVCVKDQVHYVYGLVSWGDSCARENKPGVYTRLTHFSGWINSHIDKA</sequence>
<dbReference type="CDD" id="cd00108">
    <property type="entry name" value="KR"/>
    <property type="match status" value="1"/>
</dbReference>
<dbReference type="Gene3D" id="2.40.20.10">
    <property type="entry name" value="Plasminogen Kringle 4"/>
    <property type="match status" value="1"/>
</dbReference>
<evidence type="ECO:0000259" key="21">
    <source>
        <dbReference type="PROSITE" id="PS50240"/>
    </source>
</evidence>
<evidence type="ECO:0000256" key="6">
    <source>
        <dbReference type="ARBA" id="ARBA00022729"/>
    </source>
</evidence>
<dbReference type="InterPro" id="IPR001254">
    <property type="entry name" value="Trypsin_dom"/>
</dbReference>
<dbReference type="PRINTS" id="PR00018">
    <property type="entry name" value="KRINGLE"/>
</dbReference>
<feature type="region of interest" description="Disordered" evidence="17">
    <location>
        <begin position="361"/>
        <end position="397"/>
    </location>
</feature>
<keyword evidence="23" id="KW-1185">Reference proteome</keyword>
<protein>
    <recommendedName>
        <fullName evidence="13">trypsin</fullName>
        <ecNumber evidence="13">3.4.21.4</ecNumber>
    </recommendedName>
</protein>
<evidence type="ECO:0000256" key="7">
    <source>
        <dbReference type="ARBA" id="ARBA00022737"/>
    </source>
</evidence>
<dbReference type="Proteomes" id="UP001044222">
    <property type="component" value="Chromosome 18"/>
</dbReference>
<feature type="domain" description="Peptidase S1" evidence="21">
    <location>
        <begin position="409"/>
        <end position="650"/>
    </location>
</feature>
<dbReference type="InterPro" id="IPR001314">
    <property type="entry name" value="Peptidase_S1A"/>
</dbReference>
<feature type="disulfide bond" evidence="14">
    <location>
        <begin position="196"/>
        <end position="205"/>
    </location>
</feature>
<feature type="domain" description="EGF-like" evidence="19">
    <location>
        <begin position="170"/>
        <end position="206"/>
    </location>
</feature>
<feature type="region of interest" description="Disordered" evidence="17">
    <location>
        <begin position="22"/>
        <end position="63"/>
    </location>
</feature>
<dbReference type="Gene3D" id="2.10.25.10">
    <property type="entry name" value="Laminin"/>
    <property type="match status" value="2"/>
</dbReference>
<dbReference type="InterPro" id="IPR018056">
    <property type="entry name" value="Kringle_CS"/>
</dbReference>
<dbReference type="PROSITE" id="PS00135">
    <property type="entry name" value="TRYPSIN_SER"/>
    <property type="match status" value="1"/>
</dbReference>
<dbReference type="GO" id="GO:0005509">
    <property type="term" value="F:calcium ion binding"/>
    <property type="evidence" value="ECO:0007669"/>
    <property type="project" value="InterPro"/>
</dbReference>
<feature type="domain" description="Kringle" evidence="20">
    <location>
        <begin position="211"/>
        <end position="293"/>
    </location>
</feature>
<dbReference type="InterPro" id="IPR009003">
    <property type="entry name" value="Peptidase_S1_PA"/>
</dbReference>
<dbReference type="Gene3D" id="2.40.10.10">
    <property type="entry name" value="Trypsin-like serine proteases"/>
    <property type="match status" value="1"/>
</dbReference>
<dbReference type="PROSITE" id="PS01186">
    <property type="entry name" value="EGF_2"/>
    <property type="match status" value="2"/>
</dbReference>
<feature type="domain" description="EGF-like" evidence="19">
    <location>
        <begin position="94"/>
        <end position="130"/>
    </location>
</feature>
<dbReference type="InterPro" id="IPR001881">
    <property type="entry name" value="EGF-like_Ca-bd_dom"/>
</dbReference>
<dbReference type="GO" id="GO:0004252">
    <property type="term" value="F:serine-type endopeptidase activity"/>
    <property type="evidence" value="ECO:0007669"/>
    <property type="project" value="UniProtKB-EC"/>
</dbReference>
<dbReference type="Pfam" id="PF00089">
    <property type="entry name" value="Trypsin"/>
    <property type="match status" value="1"/>
</dbReference>
<dbReference type="FunFam" id="2.40.10.10:FF:000069">
    <property type="entry name" value="Hyaluronan-binding protein 2"/>
    <property type="match status" value="1"/>
</dbReference>
<dbReference type="PROSITE" id="PS00134">
    <property type="entry name" value="TRYPSIN_HIS"/>
    <property type="match status" value="1"/>
</dbReference>
<comment type="caution">
    <text evidence="22">The sequence shown here is derived from an EMBL/GenBank/DDBJ whole genome shotgun (WGS) entry which is preliminary data.</text>
</comment>
<comment type="caution">
    <text evidence="14">Lacks conserved residue(s) required for the propagation of feature annotation.</text>
</comment>